<accession>C5DNZ6</accession>
<keyword evidence="1" id="KW-0479">Metal-binding</keyword>
<evidence type="ECO:0000256" key="1">
    <source>
        <dbReference type="PROSITE-ProRule" id="PRU00042"/>
    </source>
</evidence>
<dbReference type="KEGG" id="zro:ZYRO0A12936g"/>
<dbReference type="STRING" id="559307.C5DNZ6"/>
<dbReference type="InParanoid" id="C5DNZ6"/>
<dbReference type="Proteomes" id="UP000008536">
    <property type="component" value="Chromosome A"/>
</dbReference>
<gene>
    <name evidence="3" type="ordered locus">ZYRO0A12936g</name>
</gene>
<dbReference type="HOGENOM" id="CLU_1046651_0_0_1"/>
<evidence type="ECO:0000313" key="3">
    <source>
        <dbReference type="EMBL" id="CAR25987.1"/>
    </source>
</evidence>
<feature type="domain" description="C2H2-type" evidence="2">
    <location>
        <begin position="194"/>
        <end position="219"/>
    </location>
</feature>
<keyword evidence="4" id="KW-1185">Reference proteome</keyword>
<evidence type="ECO:0000259" key="2">
    <source>
        <dbReference type="PROSITE" id="PS50157"/>
    </source>
</evidence>
<protein>
    <submittedName>
        <fullName evidence="3">ZYRO0A12936p</fullName>
    </submittedName>
</protein>
<dbReference type="GO" id="GO:0008270">
    <property type="term" value="F:zinc ion binding"/>
    <property type="evidence" value="ECO:0007669"/>
    <property type="project" value="UniProtKB-KW"/>
</dbReference>
<sequence>MEGIQLMDFSQELSMPVESLLQPGFFDTWWLDAGDTENGQDSITNFMSAAPASAPATVSESDSAIDLISPQILMPKHQDIRNMTVPPTPGLSLLEQLHMDQPLMGVISNKHKRGYYRCTHCPETFSNIFEYASHMDEFDIRREFKCPFPLCPWKILGLPRRPDLRRHCAIQHKDHLPADLKEMLNLKDETYPTLKCPHQYCDKIFHRKDAYNRHIAIVHEKIGSRFNKRMFQILADCPFDKESDRNRYVNTRMKSRRHSIAIAGIR</sequence>
<dbReference type="PROSITE" id="PS50157">
    <property type="entry name" value="ZINC_FINGER_C2H2_2"/>
    <property type="match status" value="1"/>
</dbReference>
<dbReference type="EMBL" id="CU928173">
    <property type="protein sequence ID" value="CAR25987.1"/>
    <property type="molecule type" value="Genomic_DNA"/>
</dbReference>
<dbReference type="SMART" id="SM00355">
    <property type="entry name" value="ZnF_C2H2"/>
    <property type="match status" value="3"/>
</dbReference>
<dbReference type="AlphaFoldDB" id="C5DNZ6"/>
<keyword evidence="1" id="KW-0863">Zinc-finger</keyword>
<name>C5DNZ6_ZYGRC</name>
<dbReference type="PROSITE" id="PS00028">
    <property type="entry name" value="ZINC_FINGER_C2H2_1"/>
    <property type="match status" value="1"/>
</dbReference>
<keyword evidence="1" id="KW-0862">Zinc</keyword>
<organism evidence="3 4">
    <name type="scientific">Zygosaccharomyces rouxii (strain ATCC 2623 / CBS 732 / NBRC 1130 / NCYC 568 / NRRL Y-229)</name>
    <dbReference type="NCBI Taxonomy" id="559307"/>
    <lineage>
        <taxon>Eukaryota</taxon>
        <taxon>Fungi</taxon>
        <taxon>Dikarya</taxon>
        <taxon>Ascomycota</taxon>
        <taxon>Saccharomycotina</taxon>
        <taxon>Saccharomycetes</taxon>
        <taxon>Saccharomycetales</taxon>
        <taxon>Saccharomycetaceae</taxon>
        <taxon>Zygosaccharomyces</taxon>
    </lineage>
</organism>
<proteinExistence type="predicted"/>
<reference evidence="3 4" key="1">
    <citation type="journal article" date="2009" name="Genome Res.">
        <title>Comparative genomics of protoploid Saccharomycetaceae.</title>
        <authorList>
            <consortium name="The Genolevures Consortium"/>
            <person name="Souciet J.-L."/>
            <person name="Dujon B."/>
            <person name="Gaillardin C."/>
            <person name="Johnston M."/>
            <person name="Baret P.V."/>
            <person name="Cliften P."/>
            <person name="Sherman D.J."/>
            <person name="Weissenbach J."/>
            <person name="Westhof E."/>
            <person name="Wincker P."/>
            <person name="Jubin C."/>
            <person name="Poulain J."/>
            <person name="Barbe V."/>
            <person name="Segurens B."/>
            <person name="Artiguenave F."/>
            <person name="Anthouard V."/>
            <person name="Vacherie B."/>
            <person name="Val M.-E."/>
            <person name="Fulton R.S."/>
            <person name="Minx P."/>
            <person name="Wilson R."/>
            <person name="Durrens P."/>
            <person name="Jean G."/>
            <person name="Marck C."/>
            <person name="Martin T."/>
            <person name="Nikolski M."/>
            <person name="Rolland T."/>
            <person name="Seret M.-L."/>
            <person name="Casaregola S."/>
            <person name="Despons L."/>
            <person name="Fairhead C."/>
            <person name="Fischer G."/>
            <person name="Lafontaine I."/>
            <person name="Leh V."/>
            <person name="Lemaire M."/>
            <person name="de Montigny J."/>
            <person name="Neuveglise C."/>
            <person name="Thierry A."/>
            <person name="Blanc-Lenfle I."/>
            <person name="Bleykasten C."/>
            <person name="Diffels J."/>
            <person name="Fritsch E."/>
            <person name="Frangeul L."/>
            <person name="Goeffon A."/>
            <person name="Jauniaux N."/>
            <person name="Kachouri-Lafond R."/>
            <person name="Payen C."/>
            <person name="Potier S."/>
            <person name="Pribylova L."/>
            <person name="Ozanne C."/>
            <person name="Richard G.-F."/>
            <person name="Sacerdot C."/>
            <person name="Straub M.-L."/>
            <person name="Talla E."/>
        </authorList>
    </citation>
    <scope>NUCLEOTIDE SEQUENCE [LARGE SCALE GENOMIC DNA]</scope>
    <source>
        <strain evidence="3 4">ATCC 2623 / CBS 732 / BCRC 21506 / NBRC 1130 / NCYC 568 / NRRL Y-229</strain>
    </source>
</reference>
<dbReference type="InterPro" id="IPR013087">
    <property type="entry name" value="Znf_C2H2_type"/>
</dbReference>
<evidence type="ECO:0000313" key="4">
    <source>
        <dbReference type="Proteomes" id="UP000008536"/>
    </source>
</evidence>